<accession>A0AAP0QFM4</accession>
<dbReference type="Pfam" id="PF25105">
    <property type="entry name" value="DUF7813"/>
    <property type="match status" value="1"/>
</dbReference>
<name>A0AAP0QFM4_9ROSI</name>
<organism evidence="3 4">
    <name type="scientific">Citrus x changshan-huyou</name>
    <dbReference type="NCBI Taxonomy" id="2935761"/>
    <lineage>
        <taxon>Eukaryota</taxon>
        <taxon>Viridiplantae</taxon>
        <taxon>Streptophyta</taxon>
        <taxon>Embryophyta</taxon>
        <taxon>Tracheophyta</taxon>
        <taxon>Spermatophyta</taxon>
        <taxon>Magnoliopsida</taxon>
        <taxon>eudicotyledons</taxon>
        <taxon>Gunneridae</taxon>
        <taxon>Pentapetalae</taxon>
        <taxon>rosids</taxon>
        <taxon>malvids</taxon>
        <taxon>Sapindales</taxon>
        <taxon>Rutaceae</taxon>
        <taxon>Aurantioideae</taxon>
        <taxon>Citrus</taxon>
    </lineage>
</organism>
<keyword evidence="2" id="KW-0812">Transmembrane</keyword>
<gene>
    <name evidence="3" type="ORF">WN944_003667</name>
</gene>
<dbReference type="EMBL" id="JBCGBO010000006">
    <property type="protein sequence ID" value="KAK9192972.1"/>
    <property type="molecule type" value="Genomic_DNA"/>
</dbReference>
<proteinExistence type="predicted"/>
<keyword evidence="4" id="KW-1185">Reference proteome</keyword>
<reference evidence="3 4" key="1">
    <citation type="submission" date="2024-05" db="EMBL/GenBank/DDBJ databases">
        <title>Haplotype-resolved chromosome-level genome assembly of Huyou (Citrus changshanensis).</title>
        <authorList>
            <person name="Miao C."/>
            <person name="Chen W."/>
            <person name="Wu Y."/>
            <person name="Wang L."/>
            <person name="Zhao S."/>
            <person name="Grierson D."/>
            <person name="Xu C."/>
            <person name="Chen K."/>
        </authorList>
    </citation>
    <scope>NUCLEOTIDE SEQUENCE [LARGE SCALE GENOMIC DNA]</scope>
    <source>
        <strain evidence="3">01-14</strain>
        <tissue evidence="3">Leaf</tissue>
    </source>
</reference>
<keyword evidence="2" id="KW-0472">Membrane</keyword>
<feature type="transmembrane region" description="Helical" evidence="2">
    <location>
        <begin position="337"/>
        <end position="361"/>
    </location>
</feature>
<dbReference type="PANTHER" id="PTHR36353:SF1">
    <property type="entry name" value="TRANSMEMBRANE PROTEIN"/>
    <property type="match status" value="1"/>
</dbReference>
<protein>
    <submittedName>
        <fullName evidence="3">Uncharacterized protein</fullName>
    </submittedName>
</protein>
<dbReference type="InterPro" id="IPR056715">
    <property type="entry name" value="DUF7813"/>
</dbReference>
<evidence type="ECO:0000313" key="3">
    <source>
        <dbReference type="EMBL" id="KAK9192972.1"/>
    </source>
</evidence>
<dbReference type="Proteomes" id="UP001428341">
    <property type="component" value="Unassembled WGS sequence"/>
</dbReference>
<evidence type="ECO:0000256" key="1">
    <source>
        <dbReference type="SAM" id="MobiDB-lite"/>
    </source>
</evidence>
<dbReference type="PANTHER" id="PTHR36353">
    <property type="entry name" value="TRANSMEMBRANE PROTEIN"/>
    <property type="match status" value="1"/>
</dbReference>
<comment type="caution">
    <text evidence="3">The sequence shown here is derived from an EMBL/GenBank/DDBJ whole genome shotgun (WGS) entry which is preliminary data.</text>
</comment>
<dbReference type="AlphaFoldDB" id="A0AAP0QFM4"/>
<feature type="transmembrane region" description="Helical" evidence="2">
    <location>
        <begin position="577"/>
        <end position="600"/>
    </location>
</feature>
<keyword evidence="2" id="KW-1133">Transmembrane helix</keyword>
<evidence type="ECO:0000313" key="4">
    <source>
        <dbReference type="Proteomes" id="UP001428341"/>
    </source>
</evidence>
<feature type="region of interest" description="Disordered" evidence="1">
    <location>
        <begin position="171"/>
        <end position="191"/>
    </location>
</feature>
<sequence length="601" mass="68125">MTDPPRVNLSRLRSTSKQLKQTSTTFTNNIFTLLFLSLILYSFRSLVENGSHVLTSFIDRDASLKSLLSRIDFSDHHPSTARLHRHSHRRRQLLHLTRVGTLGDDFFSGDDFDRSLYDPQFRRPLNGTPVALSYSYTNVGFSSQIVDNGIEVLKIVHSGVAFKTTGSFDRGEVDSDRDGAVDNEQNNDKDNGQELESIVDLQLFIKGLELGGRDAAALFFLVSFLSAAYGWVILGFTAVYSWVLGIVFVTVCNDLIGKFSSFGGVLWDGSRLGLKRLTGFILMRWAVRDALTQLLGLWFFGEIEDQYSFFKLFVRLKLMPFSIMSPWIRGFEKEVSWFLFTWVLLDTMVAFIFAVDAWIAIVDPRKTGREIVKEGCYLISTMMNQAIQIKCLEAILCGSFTRWALARVVGKSFAAMLQSVAEHCDFGIVSGYVLYVHYDETIYYLCICSMRKLHVYICCNYFLDALQYLFLDDDRIENGIDLPCFWELSCHTHICEKQIDLMGSDPWRTVCYQNDSETSWSAEVRKRDSCLNRINRMLLSLVDIGHSLLGGCIRAPKAGVCCLLVAYATLVNSKDRCFFAILVHLAIGGNCYLLTIFALVV</sequence>
<evidence type="ECO:0000256" key="2">
    <source>
        <dbReference type="SAM" id="Phobius"/>
    </source>
</evidence>